<keyword evidence="2" id="KW-1185">Reference proteome</keyword>
<evidence type="ECO:0000313" key="2">
    <source>
        <dbReference type="Proteomes" id="UP000499080"/>
    </source>
</evidence>
<proteinExistence type="predicted"/>
<reference evidence="1 2" key="1">
    <citation type="journal article" date="2019" name="Sci. Rep.">
        <title>Orb-weaving spider Araneus ventricosus genome elucidates the spidroin gene catalogue.</title>
        <authorList>
            <person name="Kono N."/>
            <person name="Nakamura H."/>
            <person name="Ohtoshi R."/>
            <person name="Moran D.A.P."/>
            <person name="Shinohara A."/>
            <person name="Yoshida Y."/>
            <person name="Fujiwara M."/>
            <person name="Mori M."/>
            <person name="Tomita M."/>
            <person name="Arakawa K."/>
        </authorList>
    </citation>
    <scope>NUCLEOTIDE SEQUENCE [LARGE SCALE GENOMIC DNA]</scope>
</reference>
<name>A0A4Y2EEA8_ARAVE</name>
<dbReference type="Proteomes" id="UP000499080">
    <property type="component" value="Unassembled WGS sequence"/>
</dbReference>
<protein>
    <submittedName>
        <fullName evidence="1">Uncharacterized protein</fullName>
    </submittedName>
</protein>
<gene>
    <name evidence="1" type="ORF">AVEN_245793_1</name>
</gene>
<accession>A0A4Y2EEA8</accession>
<comment type="caution">
    <text evidence="1">The sequence shown here is derived from an EMBL/GenBank/DDBJ whole genome shotgun (WGS) entry which is preliminary data.</text>
</comment>
<organism evidence="1 2">
    <name type="scientific">Araneus ventricosus</name>
    <name type="common">Orbweaver spider</name>
    <name type="synonym">Epeira ventricosa</name>
    <dbReference type="NCBI Taxonomy" id="182803"/>
    <lineage>
        <taxon>Eukaryota</taxon>
        <taxon>Metazoa</taxon>
        <taxon>Ecdysozoa</taxon>
        <taxon>Arthropoda</taxon>
        <taxon>Chelicerata</taxon>
        <taxon>Arachnida</taxon>
        <taxon>Araneae</taxon>
        <taxon>Araneomorphae</taxon>
        <taxon>Entelegynae</taxon>
        <taxon>Araneoidea</taxon>
        <taxon>Araneidae</taxon>
        <taxon>Araneus</taxon>
    </lineage>
</organism>
<evidence type="ECO:0000313" key="1">
    <source>
        <dbReference type="EMBL" id="GBM26609.1"/>
    </source>
</evidence>
<dbReference type="AlphaFoldDB" id="A0A4Y2EEA8"/>
<dbReference type="EMBL" id="BGPR01092275">
    <property type="protein sequence ID" value="GBM26609.1"/>
    <property type="molecule type" value="Genomic_DNA"/>
</dbReference>
<sequence>MDFVSVCFTVGTSRPTGKDATQHNPIHVLTSKNTYKGLLERGCLRVKTHGGRMAIQAGKSATSCPQLVPNPINCLRGCYLFSSNIPLAWNSKSMLHLVGQRLLQLWWNWHHTSLKVPRIECLCQLREASAKLNKNGRKGVANKPRLQACVCLGLSNS</sequence>